<dbReference type="EMBL" id="FN596249">
    <property type="protein sequence ID" value="CCB58123.1"/>
    <property type="molecule type" value="Genomic_DNA"/>
</dbReference>
<name>F6HTW2_VITVI</name>
<dbReference type="Proteomes" id="UP000009183">
    <property type="component" value="Chromosome 14"/>
</dbReference>
<dbReference type="PaxDb" id="29760-VIT_14s0030g01320.t01"/>
<organism evidence="1 2">
    <name type="scientific">Vitis vinifera</name>
    <name type="common">Grape</name>
    <dbReference type="NCBI Taxonomy" id="29760"/>
    <lineage>
        <taxon>Eukaryota</taxon>
        <taxon>Viridiplantae</taxon>
        <taxon>Streptophyta</taxon>
        <taxon>Embryophyta</taxon>
        <taxon>Tracheophyta</taxon>
        <taxon>Spermatophyta</taxon>
        <taxon>Magnoliopsida</taxon>
        <taxon>eudicotyledons</taxon>
        <taxon>Gunneridae</taxon>
        <taxon>Pentapetalae</taxon>
        <taxon>rosids</taxon>
        <taxon>Vitales</taxon>
        <taxon>Vitaceae</taxon>
        <taxon>Viteae</taxon>
        <taxon>Vitis</taxon>
    </lineage>
</organism>
<evidence type="ECO:0000313" key="2">
    <source>
        <dbReference type="Proteomes" id="UP000009183"/>
    </source>
</evidence>
<accession>F6HTW2</accession>
<proteinExistence type="predicted"/>
<protein>
    <submittedName>
        <fullName evidence="1">Uncharacterized protein</fullName>
    </submittedName>
</protein>
<sequence>MCTSFLYVDCQSLQCKPLWMKVDVEDIPVYA</sequence>
<gene>
    <name evidence="1" type="ordered locus">VIT_14s0030g01320</name>
</gene>
<dbReference type="InParanoid" id="F6HTW2"/>
<dbReference type="AlphaFoldDB" id="F6HTW2"/>
<evidence type="ECO:0000313" key="1">
    <source>
        <dbReference type="EMBL" id="CCB58123.1"/>
    </source>
</evidence>
<reference evidence="2" key="1">
    <citation type="journal article" date="2007" name="Nature">
        <title>The grapevine genome sequence suggests ancestral hexaploidization in major angiosperm phyla.</title>
        <authorList>
            <consortium name="The French-Italian Public Consortium for Grapevine Genome Characterization."/>
            <person name="Jaillon O."/>
            <person name="Aury J.-M."/>
            <person name="Noel B."/>
            <person name="Policriti A."/>
            <person name="Clepet C."/>
            <person name="Casagrande A."/>
            <person name="Choisne N."/>
            <person name="Aubourg S."/>
            <person name="Vitulo N."/>
            <person name="Jubin C."/>
            <person name="Vezzi A."/>
            <person name="Legeai F."/>
            <person name="Hugueney P."/>
            <person name="Dasilva C."/>
            <person name="Horner D."/>
            <person name="Mica E."/>
            <person name="Jublot D."/>
            <person name="Poulain J."/>
            <person name="Bruyere C."/>
            <person name="Billault A."/>
            <person name="Segurens B."/>
            <person name="Gouyvenoux M."/>
            <person name="Ugarte E."/>
            <person name="Cattonaro F."/>
            <person name="Anthouard V."/>
            <person name="Vico V."/>
            <person name="Del Fabbro C."/>
            <person name="Alaux M."/>
            <person name="Di Gaspero G."/>
            <person name="Dumas V."/>
            <person name="Felice N."/>
            <person name="Paillard S."/>
            <person name="Juman I."/>
            <person name="Moroldo M."/>
            <person name="Scalabrin S."/>
            <person name="Canaguier A."/>
            <person name="Le Clainche I."/>
            <person name="Malacrida G."/>
            <person name="Durand E."/>
            <person name="Pesole G."/>
            <person name="Laucou V."/>
            <person name="Chatelet P."/>
            <person name="Merdinoglu D."/>
            <person name="Delledonne M."/>
            <person name="Pezzotti M."/>
            <person name="Lecharny A."/>
            <person name="Scarpelli C."/>
            <person name="Artiguenave F."/>
            <person name="Pe M.E."/>
            <person name="Valle G."/>
            <person name="Morgante M."/>
            <person name="Caboche M."/>
            <person name="Adam-Blondon A.-F."/>
            <person name="Weissenbach J."/>
            <person name="Quetier F."/>
            <person name="Wincker P."/>
        </authorList>
    </citation>
    <scope>NUCLEOTIDE SEQUENCE [LARGE SCALE GENOMIC DNA]</scope>
    <source>
        <strain evidence="2">cv. Pinot noir / PN40024</strain>
    </source>
</reference>
<keyword evidence="2" id="KW-1185">Reference proteome</keyword>
<dbReference type="HOGENOM" id="CLU_3400211_0_0_1"/>